<evidence type="ECO:0000256" key="5">
    <source>
        <dbReference type="ARBA" id="ARBA00023186"/>
    </source>
</evidence>
<dbReference type="RefSeq" id="WP_088236993.1">
    <property type="nucleotide sequence ID" value="NZ_FMAY01000013.1"/>
</dbReference>
<dbReference type="InterPro" id="IPR050643">
    <property type="entry name" value="Periplasmic_pilus_chap"/>
</dbReference>
<dbReference type="InterPro" id="IPR016147">
    <property type="entry name" value="Pili_assmbl_chaperone_N"/>
</dbReference>
<evidence type="ECO:0000259" key="9">
    <source>
        <dbReference type="Pfam" id="PF02753"/>
    </source>
</evidence>
<feature type="signal peptide" evidence="7">
    <location>
        <begin position="1"/>
        <end position="22"/>
    </location>
</feature>
<evidence type="ECO:0000313" key="11">
    <source>
        <dbReference type="Proteomes" id="UP000198975"/>
    </source>
</evidence>
<keyword evidence="11" id="KW-1185">Reference proteome</keyword>
<evidence type="ECO:0000313" key="10">
    <source>
        <dbReference type="EMBL" id="SCC33221.1"/>
    </source>
</evidence>
<dbReference type="PANTHER" id="PTHR30251:SF7">
    <property type="entry name" value="FIMBRIAE CHAPARONE"/>
    <property type="match status" value="1"/>
</dbReference>
<sequence length="252" mass="27922">MMKRLLVRVSALFLAAAFSVHAGVTVSSSRVIFTEGLGQQSLMLVNTNDWPVMVQTWVDNGDANPAPGSVKAPFVSVPPLFSLAPQRMQGIRLIYNQSPLPKDRESVFWLNLYEIPPGSPARSLQAQSVVLTMNTQMKIFWRPKTLGAPENLPEKVHFRLENLNGKWEIICQNRSPWHVSFAAITLLAASHVYGVEPQPDMMVVPYGEKRYSVAAEAAKTRALPLRVRAEIIDDAGNISVSEFPLSGEERGK</sequence>
<evidence type="ECO:0000256" key="7">
    <source>
        <dbReference type="SAM" id="SignalP"/>
    </source>
</evidence>
<keyword evidence="3 7" id="KW-0732">Signal</keyword>
<dbReference type="Gene3D" id="2.60.40.10">
    <property type="entry name" value="Immunoglobulins"/>
    <property type="match status" value="2"/>
</dbReference>
<dbReference type="InterPro" id="IPR013783">
    <property type="entry name" value="Ig-like_fold"/>
</dbReference>
<protein>
    <submittedName>
        <fullName evidence="10">P pilus assembly protein, chaperone PapD</fullName>
    </submittedName>
</protein>
<feature type="domain" description="Pili assembly chaperone N-terminal" evidence="8">
    <location>
        <begin position="23"/>
        <end position="146"/>
    </location>
</feature>
<keyword evidence="4" id="KW-0574">Periplasm</keyword>
<feature type="domain" description="Pili assembly chaperone C-terminal" evidence="9">
    <location>
        <begin position="172"/>
        <end position="238"/>
    </location>
</feature>
<organism evidence="10 11">
    <name type="scientific">Kosakonia oryzendophytica</name>
    <dbReference type="NCBI Taxonomy" id="1005665"/>
    <lineage>
        <taxon>Bacteria</taxon>
        <taxon>Pseudomonadati</taxon>
        <taxon>Pseudomonadota</taxon>
        <taxon>Gammaproteobacteria</taxon>
        <taxon>Enterobacterales</taxon>
        <taxon>Enterobacteriaceae</taxon>
        <taxon>Kosakonia</taxon>
    </lineage>
</organism>
<dbReference type="SUPFAM" id="SSF49584">
    <property type="entry name" value="Periplasmic chaperone C-domain"/>
    <property type="match status" value="1"/>
</dbReference>
<comment type="similarity">
    <text evidence="2 6">Belongs to the periplasmic pilus chaperone family.</text>
</comment>
<name>A0A1C4DPJ8_9ENTR</name>
<accession>A0A1C4DPJ8</accession>
<evidence type="ECO:0000256" key="1">
    <source>
        <dbReference type="ARBA" id="ARBA00004418"/>
    </source>
</evidence>
<dbReference type="EMBL" id="FMAY01000013">
    <property type="protein sequence ID" value="SCC33221.1"/>
    <property type="molecule type" value="Genomic_DNA"/>
</dbReference>
<dbReference type="OrthoDB" id="9131059at2"/>
<feature type="chain" id="PRO_5008690606" evidence="7">
    <location>
        <begin position="23"/>
        <end position="252"/>
    </location>
</feature>
<dbReference type="Proteomes" id="UP000198975">
    <property type="component" value="Unassembled WGS sequence"/>
</dbReference>
<gene>
    <name evidence="10" type="ORF">GA0061071_113103</name>
</gene>
<dbReference type="InterPro" id="IPR008962">
    <property type="entry name" value="PapD-like_sf"/>
</dbReference>
<dbReference type="InterPro" id="IPR018046">
    <property type="entry name" value="Pili_assmbl_chaperone_CS"/>
</dbReference>
<dbReference type="InterPro" id="IPR016148">
    <property type="entry name" value="Pili_assmbl_chaperone_C"/>
</dbReference>
<dbReference type="InterPro" id="IPR036316">
    <property type="entry name" value="Pili_assmbl_chap_C_dom_sf"/>
</dbReference>
<dbReference type="PROSITE" id="PS00635">
    <property type="entry name" value="PILI_CHAPERONE"/>
    <property type="match status" value="1"/>
</dbReference>
<dbReference type="GO" id="GO:0071555">
    <property type="term" value="P:cell wall organization"/>
    <property type="evidence" value="ECO:0007669"/>
    <property type="project" value="InterPro"/>
</dbReference>
<dbReference type="PANTHER" id="PTHR30251">
    <property type="entry name" value="PILUS ASSEMBLY CHAPERONE"/>
    <property type="match status" value="1"/>
</dbReference>
<dbReference type="PRINTS" id="PR00969">
    <property type="entry name" value="CHAPERONPILI"/>
</dbReference>
<evidence type="ECO:0000256" key="3">
    <source>
        <dbReference type="ARBA" id="ARBA00022729"/>
    </source>
</evidence>
<dbReference type="GO" id="GO:0030288">
    <property type="term" value="C:outer membrane-bounded periplasmic space"/>
    <property type="evidence" value="ECO:0007669"/>
    <property type="project" value="InterPro"/>
</dbReference>
<dbReference type="AlphaFoldDB" id="A0A1C4DPJ8"/>
<reference evidence="11" key="1">
    <citation type="submission" date="2016-08" db="EMBL/GenBank/DDBJ databases">
        <authorList>
            <person name="Varghese N."/>
            <person name="Submissions Spin"/>
        </authorList>
    </citation>
    <scope>NUCLEOTIDE SEQUENCE [LARGE SCALE GENOMIC DNA]</scope>
    <source>
        <strain evidence="11">REICA_082</strain>
    </source>
</reference>
<proteinExistence type="inferred from homology"/>
<evidence type="ECO:0000256" key="2">
    <source>
        <dbReference type="ARBA" id="ARBA00007399"/>
    </source>
</evidence>
<dbReference type="Pfam" id="PF02753">
    <property type="entry name" value="PapD_C"/>
    <property type="match status" value="1"/>
</dbReference>
<evidence type="ECO:0000256" key="6">
    <source>
        <dbReference type="RuleBase" id="RU003918"/>
    </source>
</evidence>
<evidence type="ECO:0000259" key="8">
    <source>
        <dbReference type="Pfam" id="PF00345"/>
    </source>
</evidence>
<evidence type="ECO:0000256" key="4">
    <source>
        <dbReference type="ARBA" id="ARBA00022764"/>
    </source>
</evidence>
<dbReference type="InterPro" id="IPR001829">
    <property type="entry name" value="Pili_assmbl_chaperone_bac"/>
</dbReference>
<dbReference type="Pfam" id="PF00345">
    <property type="entry name" value="PapD_N"/>
    <property type="match status" value="1"/>
</dbReference>
<dbReference type="SUPFAM" id="SSF49354">
    <property type="entry name" value="PapD-like"/>
    <property type="match status" value="1"/>
</dbReference>
<keyword evidence="5 6" id="KW-0143">Chaperone</keyword>
<comment type="subcellular location">
    <subcellularLocation>
        <location evidence="1 6">Periplasm</location>
    </subcellularLocation>
</comment>